<name>A0A926EKM5_9FIRM</name>
<evidence type="ECO:0000313" key="2">
    <source>
        <dbReference type="Proteomes" id="UP000655830"/>
    </source>
</evidence>
<comment type="caution">
    <text evidence="1">The sequence shown here is derived from an EMBL/GenBank/DDBJ whole genome shotgun (WGS) entry which is preliminary data.</text>
</comment>
<sequence length="276" mass="31223">MSNGLDVFLDATGKLVKTIPTLYEDLAQPAVQETGKFIARIPTAINAALSGIDCWIEGRNYRIKETKKLLEKKLENVNPDKIVPPDSYVAIPALEAISNSMDSEELRNMYANLLANAMNIDTKDSVHPSFVEIIKQLSPLDAQVIKYVRDNAFKLATITFRFQRDNLTPNLGFTNGSIGFEVVSNATCIPLDEMPYHYIQMSLDNLLRLGLIHIDYSKYLDDQTLYDNILEAFSESVEELVKETFNDPKYEDYKIVPAKGRIYSNTLFKIFCDVCV</sequence>
<keyword evidence="2" id="KW-1185">Reference proteome</keyword>
<dbReference type="AlphaFoldDB" id="A0A926EKM5"/>
<dbReference type="RefSeq" id="WP_249334212.1">
    <property type="nucleotide sequence ID" value="NZ_JACRSY010000047.1"/>
</dbReference>
<accession>A0A926EKM5</accession>
<reference evidence="1" key="1">
    <citation type="submission" date="2020-08" db="EMBL/GenBank/DDBJ databases">
        <title>Genome public.</title>
        <authorList>
            <person name="Liu C."/>
            <person name="Sun Q."/>
        </authorList>
    </citation>
    <scope>NUCLEOTIDE SEQUENCE</scope>
    <source>
        <strain evidence="1">NSJ-12</strain>
    </source>
</reference>
<organism evidence="1 2">
    <name type="scientific">Zhenhengia yiwuensis</name>
    <dbReference type="NCBI Taxonomy" id="2763666"/>
    <lineage>
        <taxon>Bacteria</taxon>
        <taxon>Bacillati</taxon>
        <taxon>Bacillota</taxon>
        <taxon>Clostridia</taxon>
        <taxon>Lachnospirales</taxon>
        <taxon>Lachnospiraceae</taxon>
        <taxon>Zhenhengia</taxon>
    </lineage>
</organism>
<dbReference type="Pfam" id="PF14337">
    <property type="entry name" value="Abi_alpha"/>
    <property type="match status" value="1"/>
</dbReference>
<evidence type="ECO:0000313" key="1">
    <source>
        <dbReference type="EMBL" id="MBC8581339.1"/>
    </source>
</evidence>
<proteinExistence type="predicted"/>
<protein>
    <submittedName>
        <fullName evidence="1">DUF4393 domain-containing protein</fullName>
    </submittedName>
</protein>
<dbReference type="Proteomes" id="UP000655830">
    <property type="component" value="Unassembled WGS sequence"/>
</dbReference>
<dbReference type="EMBL" id="JACRSY010000047">
    <property type="protein sequence ID" value="MBC8581339.1"/>
    <property type="molecule type" value="Genomic_DNA"/>
</dbReference>
<dbReference type="Gene3D" id="3.30.110.190">
    <property type="match status" value="1"/>
</dbReference>
<gene>
    <name evidence="1" type="ORF">H8718_17760</name>
</gene>
<dbReference type="InterPro" id="IPR025506">
    <property type="entry name" value="Abi_alpha"/>
</dbReference>